<dbReference type="SUPFAM" id="SSF63829">
    <property type="entry name" value="Calcium-dependent phosphotriesterase"/>
    <property type="match status" value="1"/>
</dbReference>
<dbReference type="InterPro" id="IPR054550">
    <property type="entry name" value="Mala_s_1-like"/>
</dbReference>
<dbReference type="CDD" id="cd12811">
    <property type="entry name" value="MALA"/>
    <property type="match status" value="1"/>
</dbReference>
<dbReference type="AlphaFoldDB" id="A0A6G1KAK1"/>
<keyword evidence="3" id="KW-1185">Reference proteome</keyword>
<reference evidence="2" key="1">
    <citation type="journal article" date="2020" name="Stud. Mycol.">
        <title>101 Dothideomycetes genomes: a test case for predicting lifestyles and emergence of pathogens.</title>
        <authorList>
            <person name="Haridas S."/>
            <person name="Albert R."/>
            <person name="Binder M."/>
            <person name="Bloem J."/>
            <person name="Labutti K."/>
            <person name="Salamov A."/>
            <person name="Andreopoulos B."/>
            <person name="Baker S."/>
            <person name="Barry K."/>
            <person name="Bills G."/>
            <person name="Bluhm B."/>
            <person name="Cannon C."/>
            <person name="Castanera R."/>
            <person name="Culley D."/>
            <person name="Daum C."/>
            <person name="Ezra D."/>
            <person name="Gonzalez J."/>
            <person name="Henrissat B."/>
            <person name="Kuo A."/>
            <person name="Liang C."/>
            <person name="Lipzen A."/>
            <person name="Lutzoni F."/>
            <person name="Magnuson J."/>
            <person name="Mondo S."/>
            <person name="Nolan M."/>
            <person name="Ohm R."/>
            <person name="Pangilinan J."/>
            <person name="Park H.-J."/>
            <person name="Ramirez L."/>
            <person name="Alfaro M."/>
            <person name="Sun H."/>
            <person name="Tritt A."/>
            <person name="Yoshinaga Y."/>
            <person name="Zwiers L.-H."/>
            <person name="Turgeon B."/>
            <person name="Goodwin S."/>
            <person name="Spatafora J."/>
            <person name="Crous P."/>
            <person name="Grigoriev I."/>
        </authorList>
    </citation>
    <scope>NUCLEOTIDE SEQUENCE</scope>
    <source>
        <strain evidence="2">CBS 279.74</strain>
    </source>
</reference>
<keyword evidence="1" id="KW-0732">Signal</keyword>
<evidence type="ECO:0008006" key="4">
    <source>
        <dbReference type="Google" id="ProtNLM"/>
    </source>
</evidence>
<proteinExistence type="predicted"/>
<evidence type="ECO:0000313" key="2">
    <source>
        <dbReference type="EMBL" id="KAF2709492.1"/>
    </source>
</evidence>
<accession>A0A6G1KAK1</accession>
<evidence type="ECO:0000313" key="3">
    <source>
        <dbReference type="Proteomes" id="UP000799428"/>
    </source>
</evidence>
<feature type="chain" id="PRO_5026180616" description="NHL repeat-containing protein" evidence="1">
    <location>
        <begin position="25"/>
        <end position="385"/>
    </location>
</feature>
<dbReference type="EMBL" id="MU005770">
    <property type="protein sequence ID" value="KAF2709492.1"/>
    <property type="molecule type" value="Genomic_DNA"/>
</dbReference>
<feature type="signal peptide" evidence="1">
    <location>
        <begin position="1"/>
        <end position="24"/>
    </location>
</feature>
<dbReference type="Proteomes" id="UP000799428">
    <property type="component" value="Unassembled WGS sequence"/>
</dbReference>
<organism evidence="2 3">
    <name type="scientific">Pleomassaria siparia CBS 279.74</name>
    <dbReference type="NCBI Taxonomy" id="1314801"/>
    <lineage>
        <taxon>Eukaryota</taxon>
        <taxon>Fungi</taxon>
        <taxon>Dikarya</taxon>
        <taxon>Ascomycota</taxon>
        <taxon>Pezizomycotina</taxon>
        <taxon>Dothideomycetes</taxon>
        <taxon>Pleosporomycetidae</taxon>
        <taxon>Pleosporales</taxon>
        <taxon>Pleomassariaceae</taxon>
        <taxon>Pleomassaria</taxon>
    </lineage>
</organism>
<sequence length="385" mass="41497">MLFQSSLRLIRLLALLISLTIINAFPVTTQLASRASSCADVNGTFVINEQGLYPENANFDAASCQLYLSVVYNASVAVYDPYLGNMTVIEFANITRNPEFHIDGAVASPYTSTIFILANAAAAFTTQGQDVSGTNMLLQLDPVSRNEISRVNLTETTQGAYGGFQDLEFDMRGNVYVLGTFPGSIVRVEPEANNGTGVNVVEWWKVDTPTTTNGMAGLATFRNSNVLLANDNAGTTNSSLVKFDMTQAKGTPVPIPISNNRTIAGSDAMRLPVKYNGTVLLVAVDVAGIEVLRSKDGTWDNAEGLGLVSNNVSAAMGGSVTNTVEIGNRILMVEEFFADGPNGGNRTQFPFVDITDEVDRLVIVDPSFVDRSRLEKEQRSIFKGF</sequence>
<gene>
    <name evidence="2" type="ORF">K504DRAFT_502218</name>
</gene>
<name>A0A6G1KAK1_9PLEO</name>
<dbReference type="OrthoDB" id="4434395at2759"/>
<evidence type="ECO:0000256" key="1">
    <source>
        <dbReference type="SAM" id="SignalP"/>
    </source>
</evidence>
<protein>
    <recommendedName>
        <fullName evidence="4">NHL repeat-containing protein</fullName>
    </recommendedName>
</protein>